<organism evidence="2 3">
    <name type="scientific">Fibrivirga algicola</name>
    <dbReference type="NCBI Taxonomy" id="2950420"/>
    <lineage>
        <taxon>Bacteria</taxon>
        <taxon>Pseudomonadati</taxon>
        <taxon>Bacteroidota</taxon>
        <taxon>Cytophagia</taxon>
        <taxon>Cytophagales</taxon>
        <taxon>Spirosomataceae</taxon>
        <taxon>Fibrivirga</taxon>
    </lineage>
</organism>
<dbReference type="PROSITE" id="PS51257">
    <property type="entry name" value="PROKAR_LIPOPROTEIN"/>
    <property type="match status" value="1"/>
</dbReference>
<feature type="chain" id="PRO_5046206875" description="Lipoprotein" evidence="1">
    <location>
        <begin position="18"/>
        <end position="119"/>
    </location>
</feature>
<name>A0ABX0QK93_9BACT</name>
<comment type="caution">
    <text evidence="2">The sequence shown here is derived from an EMBL/GenBank/DDBJ whole genome shotgun (WGS) entry which is preliminary data.</text>
</comment>
<feature type="signal peptide" evidence="1">
    <location>
        <begin position="1"/>
        <end position="17"/>
    </location>
</feature>
<gene>
    <name evidence="2" type="ORF">F7231_22100</name>
</gene>
<evidence type="ECO:0008006" key="4">
    <source>
        <dbReference type="Google" id="ProtNLM"/>
    </source>
</evidence>
<protein>
    <recommendedName>
        <fullName evidence="4">Lipoprotein</fullName>
    </recommendedName>
</protein>
<proteinExistence type="predicted"/>
<reference evidence="2" key="1">
    <citation type="submission" date="2024-05" db="EMBL/GenBank/DDBJ databases">
        <authorList>
            <person name="Jung D.-H."/>
        </authorList>
    </citation>
    <scope>NUCLEOTIDE SEQUENCE</scope>
    <source>
        <strain evidence="2">JA-25</strain>
    </source>
</reference>
<keyword evidence="1" id="KW-0732">Signal</keyword>
<dbReference type="RefSeq" id="WP_085414293.1">
    <property type="nucleotide sequence ID" value="NZ_WAEL01000009.1"/>
</dbReference>
<evidence type="ECO:0000313" key="3">
    <source>
        <dbReference type="Proteomes" id="UP000606008"/>
    </source>
</evidence>
<evidence type="ECO:0000313" key="2">
    <source>
        <dbReference type="EMBL" id="NID12880.1"/>
    </source>
</evidence>
<accession>A0ABX0QK93</accession>
<keyword evidence="3" id="KW-1185">Reference proteome</keyword>
<dbReference type="Proteomes" id="UP000606008">
    <property type="component" value="Unassembled WGS sequence"/>
</dbReference>
<dbReference type="EMBL" id="WAEL01000009">
    <property type="protein sequence ID" value="NID12880.1"/>
    <property type="molecule type" value="Genomic_DNA"/>
</dbReference>
<sequence>MKTLAMCVLILFLTACGSEEVDNCIPYKAQLFGVGCGAMAVKVLNKQIESRIFVNQNVYEENVIEVLNLPDTLKTGEVFYFDFRNLQPSDNIRPCLAIYAGASRKVVLTKFSYSPCSTE</sequence>
<evidence type="ECO:0000256" key="1">
    <source>
        <dbReference type="SAM" id="SignalP"/>
    </source>
</evidence>